<dbReference type="PROSITE" id="PS50110">
    <property type="entry name" value="RESPONSE_REGULATORY"/>
    <property type="match status" value="1"/>
</dbReference>
<feature type="region of interest" description="Disordered" evidence="7">
    <location>
        <begin position="367"/>
        <end position="397"/>
    </location>
</feature>
<feature type="domain" description="Histidine kinase" evidence="8">
    <location>
        <begin position="151"/>
        <end position="393"/>
    </location>
</feature>
<evidence type="ECO:0000256" key="2">
    <source>
        <dbReference type="ARBA" id="ARBA00012438"/>
    </source>
</evidence>
<dbReference type="PRINTS" id="PR00344">
    <property type="entry name" value="BCTRLSENSOR"/>
</dbReference>
<dbReference type="SMART" id="SM00387">
    <property type="entry name" value="HATPase_c"/>
    <property type="match status" value="1"/>
</dbReference>
<evidence type="ECO:0000259" key="9">
    <source>
        <dbReference type="PROSITE" id="PS50110"/>
    </source>
</evidence>
<dbReference type="InterPro" id="IPR005467">
    <property type="entry name" value="His_kinase_dom"/>
</dbReference>
<dbReference type="SUPFAM" id="SSF55874">
    <property type="entry name" value="ATPase domain of HSP90 chaperone/DNA topoisomerase II/histidine kinase"/>
    <property type="match status" value="1"/>
</dbReference>
<dbReference type="GO" id="GO:0000155">
    <property type="term" value="F:phosphorelay sensor kinase activity"/>
    <property type="evidence" value="ECO:0007669"/>
    <property type="project" value="InterPro"/>
</dbReference>
<dbReference type="InterPro" id="IPR003594">
    <property type="entry name" value="HATPase_dom"/>
</dbReference>
<evidence type="ECO:0000256" key="1">
    <source>
        <dbReference type="ARBA" id="ARBA00000085"/>
    </source>
</evidence>
<dbReference type="GO" id="GO:0000156">
    <property type="term" value="F:phosphorelay response regulator activity"/>
    <property type="evidence" value="ECO:0007669"/>
    <property type="project" value="TreeGrafter"/>
</dbReference>
<dbReference type="GO" id="GO:0007234">
    <property type="term" value="P:osmosensory signaling via phosphorelay pathway"/>
    <property type="evidence" value="ECO:0007669"/>
    <property type="project" value="TreeGrafter"/>
</dbReference>
<evidence type="ECO:0000256" key="7">
    <source>
        <dbReference type="SAM" id="MobiDB-lite"/>
    </source>
</evidence>
<dbReference type="InterPro" id="IPR001789">
    <property type="entry name" value="Sig_transdc_resp-reg_receiver"/>
</dbReference>
<dbReference type="PANTHER" id="PTHR42878">
    <property type="entry name" value="TWO-COMPONENT HISTIDINE KINASE"/>
    <property type="match status" value="1"/>
</dbReference>
<feature type="domain" description="Response regulatory" evidence="9">
    <location>
        <begin position="11"/>
        <end position="125"/>
    </location>
</feature>
<feature type="compositionally biased region" description="Basic and acidic residues" evidence="7">
    <location>
        <begin position="184"/>
        <end position="193"/>
    </location>
</feature>
<dbReference type="EC" id="2.7.13.3" evidence="2"/>
<dbReference type="GO" id="GO:0030295">
    <property type="term" value="F:protein kinase activator activity"/>
    <property type="evidence" value="ECO:0007669"/>
    <property type="project" value="TreeGrafter"/>
</dbReference>
<dbReference type="PROSITE" id="PS50109">
    <property type="entry name" value="HIS_KIN"/>
    <property type="match status" value="1"/>
</dbReference>
<dbReference type="PANTHER" id="PTHR42878:SF14">
    <property type="entry name" value="OSMOLARITY TWO-COMPONENT SYSTEM PROTEIN SSK1"/>
    <property type="match status" value="1"/>
</dbReference>
<dbReference type="RefSeq" id="WP_130189300.1">
    <property type="nucleotide sequence ID" value="NZ_CP035913.1"/>
</dbReference>
<evidence type="ECO:0000313" key="10">
    <source>
        <dbReference type="EMBL" id="QBE66191.1"/>
    </source>
</evidence>
<keyword evidence="3 6" id="KW-0597">Phosphoprotein</keyword>
<comment type="catalytic activity">
    <reaction evidence="1">
        <text>ATP + protein L-histidine = ADP + protein N-phospho-L-histidine.</text>
        <dbReference type="EC" id="2.7.13.3"/>
    </reaction>
</comment>
<dbReference type="InterPro" id="IPR036890">
    <property type="entry name" value="HATPase_C_sf"/>
</dbReference>
<dbReference type="Gene3D" id="3.40.50.2300">
    <property type="match status" value="1"/>
</dbReference>
<organism evidence="10 11">
    <name type="scientific">Pseudoduganella lutea</name>
    <dbReference type="NCBI Taxonomy" id="321985"/>
    <lineage>
        <taxon>Bacteria</taxon>
        <taxon>Pseudomonadati</taxon>
        <taxon>Pseudomonadota</taxon>
        <taxon>Betaproteobacteria</taxon>
        <taxon>Burkholderiales</taxon>
        <taxon>Oxalobacteraceae</taxon>
        <taxon>Telluria group</taxon>
        <taxon>Pseudoduganella</taxon>
    </lineage>
</organism>
<keyword evidence="4" id="KW-0808">Transferase</keyword>
<dbReference type="Pfam" id="PF02518">
    <property type="entry name" value="HATPase_c"/>
    <property type="match status" value="1"/>
</dbReference>
<dbReference type="InterPro" id="IPR004358">
    <property type="entry name" value="Sig_transdc_His_kin-like_C"/>
</dbReference>
<dbReference type="CDD" id="cd00082">
    <property type="entry name" value="HisKA"/>
    <property type="match status" value="1"/>
</dbReference>
<evidence type="ECO:0000256" key="6">
    <source>
        <dbReference type="PROSITE-ProRule" id="PRU00169"/>
    </source>
</evidence>
<feature type="region of interest" description="Disordered" evidence="7">
    <location>
        <begin position="174"/>
        <end position="193"/>
    </location>
</feature>
<keyword evidence="5 10" id="KW-0418">Kinase</keyword>
<evidence type="ECO:0000256" key="5">
    <source>
        <dbReference type="ARBA" id="ARBA00022777"/>
    </source>
</evidence>
<keyword evidence="11" id="KW-1185">Reference proteome</keyword>
<dbReference type="SUPFAM" id="SSF52172">
    <property type="entry name" value="CheY-like"/>
    <property type="match status" value="1"/>
</dbReference>
<dbReference type="InterPro" id="IPR011006">
    <property type="entry name" value="CheY-like_superfamily"/>
</dbReference>
<proteinExistence type="predicted"/>
<dbReference type="KEGG" id="plue:EWM63_27075"/>
<dbReference type="Gene3D" id="3.30.565.10">
    <property type="entry name" value="Histidine kinase-like ATPase, C-terminal domain"/>
    <property type="match status" value="1"/>
</dbReference>
<name>A0A4P6L3S0_9BURK</name>
<dbReference type="EMBL" id="CP035913">
    <property type="protein sequence ID" value="QBE66191.1"/>
    <property type="molecule type" value="Genomic_DNA"/>
</dbReference>
<evidence type="ECO:0000256" key="4">
    <source>
        <dbReference type="ARBA" id="ARBA00022679"/>
    </source>
</evidence>
<reference evidence="10 11" key="1">
    <citation type="submission" date="2019-02" db="EMBL/GenBank/DDBJ databases">
        <title>Draft Genome Sequences of Six Type Strains of the Genus Massilia.</title>
        <authorList>
            <person name="Miess H."/>
            <person name="Frediansyhah A."/>
            <person name="Gross H."/>
        </authorList>
    </citation>
    <scope>NUCLEOTIDE SEQUENCE [LARGE SCALE GENOMIC DNA]</scope>
    <source>
        <strain evidence="10 11">DSM 17473</strain>
    </source>
</reference>
<accession>A0A4P6L3S0</accession>
<gene>
    <name evidence="10" type="ORF">EWM63_27075</name>
</gene>
<dbReference type="OrthoDB" id="9774747at2"/>
<evidence type="ECO:0000259" key="8">
    <source>
        <dbReference type="PROSITE" id="PS50109"/>
    </source>
</evidence>
<dbReference type="Pfam" id="PF00072">
    <property type="entry name" value="Response_reg"/>
    <property type="match status" value="1"/>
</dbReference>
<dbReference type="Proteomes" id="UP000290637">
    <property type="component" value="Chromosome"/>
</dbReference>
<feature type="modified residue" description="4-aspartylphosphate" evidence="6">
    <location>
        <position position="59"/>
    </location>
</feature>
<protein>
    <recommendedName>
        <fullName evidence="2">histidine kinase</fullName>
        <ecNumber evidence="2">2.7.13.3</ecNumber>
    </recommendedName>
</protein>
<evidence type="ECO:0000313" key="11">
    <source>
        <dbReference type="Proteomes" id="UP000290637"/>
    </source>
</evidence>
<dbReference type="SMART" id="SM00448">
    <property type="entry name" value="REC"/>
    <property type="match status" value="1"/>
</dbReference>
<sequence>MEQAAEGTTPTVLYVDDEDLARKYFGRAFGNEYRVLTAPGVDAAIDLLGGHDVDVLVTDYRMPGRTGSDLLREVARAWPGLVCILVTAYADKEILLETVNGGDVFHVLEKPVRQDTLREALRRASMEAARRARDRAMRDHGQMAVEETVAFLSHELGAPLASIAAFARSLARQDHGGNPVDDDVPGRDDACPQDRHALPMRARIGNAAAHMGENARYCQSVLDSFVDAIKRASPAPAARAAGAGAQRMVEALLASYPMSAGERAAMSVHVQQDFAIRASPNCVALVLSSLVANALQALRGQSAPRLRVTVGAGGRPAIAVEDNGPGIAPEILHRLLLDPVSMHGEGAGWGLMFCHRVMQSFGGHLRVQSTQASPDHPERQRGTTATMNFPETQKEQA</sequence>
<dbReference type="InterPro" id="IPR003661">
    <property type="entry name" value="HisK_dim/P_dom"/>
</dbReference>
<dbReference type="InterPro" id="IPR050351">
    <property type="entry name" value="BphY/WalK/GraS-like"/>
</dbReference>
<feature type="compositionally biased region" description="Polar residues" evidence="7">
    <location>
        <begin position="382"/>
        <end position="391"/>
    </location>
</feature>
<dbReference type="AlphaFoldDB" id="A0A4P6L3S0"/>
<evidence type="ECO:0000256" key="3">
    <source>
        <dbReference type="ARBA" id="ARBA00022553"/>
    </source>
</evidence>